<dbReference type="Pfam" id="PF04055">
    <property type="entry name" value="Radical_SAM"/>
    <property type="match status" value="1"/>
</dbReference>
<name>A0A9D1N7E1_9FIRM</name>
<organism evidence="9 10">
    <name type="scientific">Candidatus Allocopromorpha excrementipullorum</name>
    <dbReference type="NCBI Taxonomy" id="2840743"/>
    <lineage>
        <taxon>Bacteria</taxon>
        <taxon>Bacillati</taxon>
        <taxon>Bacillota</taxon>
        <taxon>Clostridia</taxon>
        <taxon>Eubacteriales</taxon>
        <taxon>Eubacteriaceae</taxon>
        <taxon>Eubacteriaceae incertae sedis</taxon>
        <taxon>Candidatus Allocopromorpha</taxon>
    </lineage>
</organism>
<sequence length="301" mass="33327">MEGKYGAADVKESGCSVGDRSGRRGRGYEVCPVCPHHCLLKEGQYGRCGARKNEDGRIICANYGMITSLALDPMEKKPLSRFFPGSMVLSTGSFGCNLSCSFCQNHEISMAGAGQVGCSEISARELAELAKRYESNGNIGVAFTYNEPLVGYEFVRDVARLVHGYGMKSVMVTNGFAELWVLDELLPHMDAMNIDLKGFTEEWYEKLGGRLDTVKSFIKGAAAGCHVELTTLIVPGENDSQQEMEEEARWIASIDEEIPLHITRFFPQYEMRDRKATDVGKIYGLKAVAEKYLKYVYAGNC</sequence>
<dbReference type="CDD" id="cd01335">
    <property type="entry name" value="Radical_SAM"/>
    <property type="match status" value="1"/>
</dbReference>
<dbReference type="GO" id="GO:0046872">
    <property type="term" value="F:metal ion binding"/>
    <property type="evidence" value="ECO:0007669"/>
    <property type="project" value="UniProtKB-KW"/>
</dbReference>
<dbReference type="EMBL" id="DVOB01000154">
    <property type="protein sequence ID" value="HIU96480.1"/>
    <property type="molecule type" value="Genomic_DNA"/>
</dbReference>
<dbReference type="PANTHER" id="PTHR30352:SF5">
    <property type="entry name" value="PYRUVATE FORMATE-LYASE 1-ACTIVATING ENZYME"/>
    <property type="match status" value="1"/>
</dbReference>
<evidence type="ECO:0000256" key="1">
    <source>
        <dbReference type="ARBA" id="ARBA00022485"/>
    </source>
</evidence>
<dbReference type="PROSITE" id="PS51918">
    <property type="entry name" value="RADICAL_SAM"/>
    <property type="match status" value="1"/>
</dbReference>
<dbReference type="InterPro" id="IPR034457">
    <property type="entry name" value="Organic_radical-activating"/>
</dbReference>
<dbReference type="InterPro" id="IPR016431">
    <property type="entry name" value="Pyrv-formate_lyase-activ_prd"/>
</dbReference>
<dbReference type="SFLD" id="SFLDG01101">
    <property type="entry name" value="Uncharacterised_Radical_SAM_Su"/>
    <property type="match status" value="1"/>
</dbReference>
<evidence type="ECO:0000259" key="8">
    <source>
        <dbReference type="PROSITE" id="PS51918"/>
    </source>
</evidence>
<dbReference type="InterPro" id="IPR007197">
    <property type="entry name" value="rSAM"/>
</dbReference>
<dbReference type="PIRSF" id="PIRSF004869">
    <property type="entry name" value="PflX_prd"/>
    <property type="match status" value="1"/>
</dbReference>
<keyword evidence="3 6" id="KW-0479">Metal-binding</keyword>
<dbReference type="InterPro" id="IPR058240">
    <property type="entry name" value="rSAM_sf"/>
</dbReference>
<keyword evidence="5 6" id="KW-0411">Iron-sulfur</keyword>
<protein>
    <submittedName>
        <fullName evidence="9">AmmeMemoRadiSam system radical SAM enzyme</fullName>
    </submittedName>
</protein>
<keyword evidence="4 6" id="KW-0408">Iron</keyword>
<evidence type="ECO:0000256" key="7">
    <source>
        <dbReference type="SAM" id="MobiDB-lite"/>
    </source>
</evidence>
<feature type="binding site" evidence="6">
    <location>
        <position position="96"/>
    </location>
    <ligand>
        <name>[4Fe-4S] cluster</name>
        <dbReference type="ChEBI" id="CHEBI:49883"/>
        <note>4Fe-4S-S-AdoMet</note>
    </ligand>
</feature>
<keyword evidence="2 6" id="KW-0949">S-adenosyl-L-methionine</keyword>
<evidence type="ECO:0000256" key="4">
    <source>
        <dbReference type="ARBA" id="ARBA00023004"/>
    </source>
</evidence>
<dbReference type="SUPFAM" id="SSF102114">
    <property type="entry name" value="Radical SAM enzymes"/>
    <property type="match status" value="1"/>
</dbReference>
<dbReference type="Proteomes" id="UP000824130">
    <property type="component" value="Unassembled WGS sequence"/>
</dbReference>
<dbReference type="Gene3D" id="3.20.20.70">
    <property type="entry name" value="Aldolase class I"/>
    <property type="match status" value="1"/>
</dbReference>
<accession>A0A9D1N7E1</accession>
<feature type="domain" description="Radical SAM core" evidence="8">
    <location>
        <begin position="81"/>
        <end position="301"/>
    </location>
</feature>
<reference evidence="9" key="2">
    <citation type="journal article" date="2021" name="PeerJ">
        <title>Extensive microbial diversity within the chicken gut microbiome revealed by metagenomics and culture.</title>
        <authorList>
            <person name="Gilroy R."/>
            <person name="Ravi A."/>
            <person name="Getino M."/>
            <person name="Pursley I."/>
            <person name="Horton D.L."/>
            <person name="Alikhan N.F."/>
            <person name="Baker D."/>
            <person name="Gharbi K."/>
            <person name="Hall N."/>
            <person name="Watson M."/>
            <person name="Adriaenssens E.M."/>
            <person name="Foster-Nyarko E."/>
            <person name="Jarju S."/>
            <person name="Secka A."/>
            <person name="Antonio M."/>
            <person name="Oren A."/>
            <person name="Chaudhuri R.R."/>
            <person name="La Ragione R."/>
            <person name="Hildebrand F."/>
            <person name="Pallen M.J."/>
        </authorList>
    </citation>
    <scope>NUCLEOTIDE SEQUENCE</scope>
    <source>
        <strain evidence="9">ChiSjej4B22-8349</strain>
    </source>
</reference>
<evidence type="ECO:0000256" key="2">
    <source>
        <dbReference type="ARBA" id="ARBA00022691"/>
    </source>
</evidence>
<evidence type="ECO:0000256" key="5">
    <source>
        <dbReference type="ARBA" id="ARBA00023014"/>
    </source>
</evidence>
<gene>
    <name evidence="9" type="primary">amrS</name>
    <name evidence="9" type="ORF">IAD25_07240</name>
</gene>
<comment type="caution">
    <text evidence="9">The sequence shown here is derived from an EMBL/GenBank/DDBJ whole genome shotgun (WGS) entry which is preliminary data.</text>
</comment>
<feature type="binding site" evidence="6">
    <location>
        <position position="103"/>
    </location>
    <ligand>
        <name>[4Fe-4S] cluster</name>
        <dbReference type="ChEBI" id="CHEBI:49883"/>
        <note>4Fe-4S-S-AdoMet</note>
    </ligand>
</feature>
<feature type="region of interest" description="Disordered" evidence="7">
    <location>
        <begin position="1"/>
        <end position="24"/>
    </location>
</feature>
<evidence type="ECO:0000256" key="3">
    <source>
        <dbReference type="ARBA" id="ARBA00022723"/>
    </source>
</evidence>
<evidence type="ECO:0000313" key="10">
    <source>
        <dbReference type="Proteomes" id="UP000824130"/>
    </source>
</evidence>
<dbReference type="InterPro" id="IPR027596">
    <property type="entry name" value="AmmeMemoSam_rS"/>
</dbReference>
<comment type="cofactor">
    <cofactor evidence="6">
        <name>[4Fe-4S] cluster</name>
        <dbReference type="ChEBI" id="CHEBI:49883"/>
    </cofactor>
    <text evidence="6">Binds 1 [4Fe-4S] cluster. The cluster is coordinated with 3 cysteines and an exchangeable S-adenosyl-L-methionine.</text>
</comment>
<dbReference type="NCBIfam" id="TIGR04337">
    <property type="entry name" value="AmmeMemoSam_rS"/>
    <property type="match status" value="1"/>
</dbReference>
<keyword evidence="1" id="KW-0004">4Fe-4S</keyword>
<proteinExistence type="predicted"/>
<dbReference type="InterPro" id="IPR013785">
    <property type="entry name" value="Aldolase_TIM"/>
</dbReference>
<dbReference type="GO" id="GO:0051539">
    <property type="term" value="F:4 iron, 4 sulfur cluster binding"/>
    <property type="evidence" value="ECO:0007669"/>
    <property type="project" value="UniProtKB-KW"/>
</dbReference>
<dbReference type="SFLD" id="SFLDS00029">
    <property type="entry name" value="Radical_SAM"/>
    <property type="match status" value="1"/>
</dbReference>
<evidence type="ECO:0000256" key="6">
    <source>
        <dbReference type="PIRSR" id="PIRSR004869-50"/>
    </source>
</evidence>
<evidence type="ECO:0000313" key="9">
    <source>
        <dbReference type="EMBL" id="HIU96480.1"/>
    </source>
</evidence>
<reference evidence="9" key="1">
    <citation type="submission" date="2020-10" db="EMBL/GenBank/DDBJ databases">
        <authorList>
            <person name="Gilroy R."/>
        </authorList>
    </citation>
    <scope>NUCLEOTIDE SEQUENCE</scope>
    <source>
        <strain evidence="9">ChiSjej4B22-8349</strain>
    </source>
</reference>
<dbReference type="PANTHER" id="PTHR30352">
    <property type="entry name" value="PYRUVATE FORMATE-LYASE-ACTIVATING ENZYME"/>
    <property type="match status" value="1"/>
</dbReference>
<dbReference type="GO" id="GO:0003824">
    <property type="term" value="F:catalytic activity"/>
    <property type="evidence" value="ECO:0007669"/>
    <property type="project" value="InterPro"/>
</dbReference>
<dbReference type="AlphaFoldDB" id="A0A9D1N7E1"/>
<feature type="binding site" evidence="6">
    <location>
        <position position="100"/>
    </location>
    <ligand>
        <name>[4Fe-4S] cluster</name>
        <dbReference type="ChEBI" id="CHEBI:49883"/>
        <note>4Fe-4S-S-AdoMet</note>
    </ligand>
</feature>